<dbReference type="EMBL" id="CP151087">
    <property type="protein sequence ID" value="WZN54663.1"/>
    <property type="molecule type" value="Genomic_DNA"/>
</dbReference>
<keyword evidence="2" id="KW-1185">Reference proteome</keyword>
<proteinExistence type="predicted"/>
<accession>A0ACD5BYW2</accession>
<name>A0ACD5BYW2_9SPHI</name>
<protein>
    <submittedName>
        <fullName evidence="1">Uncharacterized protein</fullName>
    </submittedName>
</protein>
<sequence>MMYWKEIKNGDNLPKLVRLLSQIGLLSVALLIAHYSTYQYLPDWTNTIISFIVELFTIPLLMMVIFIWITSLFFLVFKKEHRADWIMSILYASATIILVLLGDYLV</sequence>
<organism evidence="1 2">
    <name type="scientific">Sphingobacterium thalpophilum</name>
    <dbReference type="NCBI Taxonomy" id="259"/>
    <lineage>
        <taxon>Bacteria</taxon>
        <taxon>Pseudomonadati</taxon>
        <taxon>Bacteroidota</taxon>
        <taxon>Sphingobacteriia</taxon>
        <taxon>Sphingobacteriales</taxon>
        <taxon>Sphingobacteriaceae</taxon>
        <taxon>Sphingobacterium</taxon>
    </lineage>
</organism>
<evidence type="ECO:0000313" key="2">
    <source>
        <dbReference type="Proteomes" id="UP001485301"/>
    </source>
</evidence>
<gene>
    <name evidence="1" type="ORF">AACH28_18750</name>
</gene>
<evidence type="ECO:0000313" key="1">
    <source>
        <dbReference type="EMBL" id="WZN54663.1"/>
    </source>
</evidence>
<dbReference type="Proteomes" id="UP001485301">
    <property type="component" value="Chromosome"/>
</dbReference>
<reference evidence="1" key="1">
    <citation type="submission" date="2024-04" db="EMBL/GenBank/DDBJ databases">
        <title>Complete genome sequence of Sphingobacterium thalpophiium BAA-1094.</title>
        <authorList>
            <person name="Adaikpoh B.I."/>
        </authorList>
    </citation>
    <scope>NUCLEOTIDE SEQUENCE</scope>
    <source>
        <strain evidence="1">BAA-1094</strain>
    </source>
</reference>